<reference evidence="1 2" key="1">
    <citation type="submission" date="2020-07" db="EMBL/GenBank/DDBJ databases">
        <title>Comparative genomics of pyrophilous fungi reveals a link between fire events and developmental genes.</title>
        <authorList>
            <consortium name="DOE Joint Genome Institute"/>
            <person name="Steindorff A.S."/>
            <person name="Carver A."/>
            <person name="Calhoun S."/>
            <person name="Stillman K."/>
            <person name="Liu H."/>
            <person name="Lipzen A."/>
            <person name="Pangilinan J."/>
            <person name="Labutti K."/>
            <person name="Bruns T.D."/>
            <person name="Grigoriev I.V."/>
        </authorList>
    </citation>
    <scope>NUCLEOTIDE SEQUENCE [LARGE SCALE GENOMIC DNA]</scope>
    <source>
        <strain evidence="1 2">CBS 144469</strain>
    </source>
</reference>
<evidence type="ECO:0000313" key="1">
    <source>
        <dbReference type="EMBL" id="KAF6760989.1"/>
    </source>
</evidence>
<protein>
    <submittedName>
        <fullName evidence="1">Uncharacterized protein</fullName>
    </submittedName>
</protein>
<accession>A0A8H6I9E7</accession>
<evidence type="ECO:0000313" key="2">
    <source>
        <dbReference type="Proteomes" id="UP000521943"/>
    </source>
</evidence>
<dbReference type="EMBL" id="JACGCI010000011">
    <property type="protein sequence ID" value="KAF6760989.1"/>
    <property type="molecule type" value="Genomic_DNA"/>
</dbReference>
<comment type="caution">
    <text evidence="1">The sequence shown here is derived from an EMBL/GenBank/DDBJ whole genome shotgun (WGS) entry which is preliminary data.</text>
</comment>
<keyword evidence="2" id="KW-1185">Reference proteome</keyword>
<gene>
    <name evidence="1" type="ORF">DFP72DRAFT_843242</name>
</gene>
<organism evidence="1 2">
    <name type="scientific">Ephemerocybe angulata</name>
    <dbReference type="NCBI Taxonomy" id="980116"/>
    <lineage>
        <taxon>Eukaryota</taxon>
        <taxon>Fungi</taxon>
        <taxon>Dikarya</taxon>
        <taxon>Basidiomycota</taxon>
        <taxon>Agaricomycotina</taxon>
        <taxon>Agaricomycetes</taxon>
        <taxon>Agaricomycetidae</taxon>
        <taxon>Agaricales</taxon>
        <taxon>Agaricineae</taxon>
        <taxon>Psathyrellaceae</taxon>
        <taxon>Ephemerocybe</taxon>
    </lineage>
</organism>
<name>A0A8H6I9E7_9AGAR</name>
<sequence>MLETLEESAGHNMVAFEHTARTWTPESTEPGMRQQLGGGTLYRMIATKFKNVHGLIARCSWFQWPGLHNPSSMWFHLFLCAIIFTPKLKHPSQRHAVRSPLVPDSLPAPLRMGSIPMVDQETAEPATSTYASHSGSYLRFQGIFLWELIQVDGMADEMEPGIGELSLVGQARKG</sequence>
<proteinExistence type="predicted"/>
<dbReference type="AlphaFoldDB" id="A0A8H6I9E7"/>
<dbReference type="Proteomes" id="UP000521943">
    <property type="component" value="Unassembled WGS sequence"/>
</dbReference>